<reference evidence="2" key="1">
    <citation type="journal article" date="2011" name="PLoS Genet.">
        <title>Genomic analysis of the necrotrophic fungal pathogens Sclerotinia sclerotiorum and Botrytis cinerea.</title>
        <authorList>
            <person name="Amselem J."/>
            <person name="Cuomo C.A."/>
            <person name="van Kan J.A."/>
            <person name="Viaud M."/>
            <person name="Benito E.P."/>
            <person name="Couloux A."/>
            <person name="Coutinho P.M."/>
            <person name="de Vries R.P."/>
            <person name="Dyer P.S."/>
            <person name="Fillinger S."/>
            <person name="Fournier E."/>
            <person name="Gout L."/>
            <person name="Hahn M."/>
            <person name="Kohn L."/>
            <person name="Lapalu N."/>
            <person name="Plummer K.M."/>
            <person name="Pradier J.M."/>
            <person name="Quevillon E."/>
            <person name="Sharon A."/>
            <person name="Simon A."/>
            <person name="ten Have A."/>
            <person name="Tudzynski B."/>
            <person name="Tudzynski P."/>
            <person name="Wincker P."/>
            <person name="Andrew M."/>
            <person name="Anthouard V."/>
            <person name="Beever R.E."/>
            <person name="Beffa R."/>
            <person name="Benoit I."/>
            <person name="Bouzid O."/>
            <person name="Brault B."/>
            <person name="Chen Z."/>
            <person name="Choquer M."/>
            <person name="Collemare J."/>
            <person name="Cotton P."/>
            <person name="Danchin E.G."/>
            <person name="Da Silva C."/>
            <person name="Gautier A."/>
            <person name="Giraud C."/>
            <person name="Giraud T."/>
            <person name="Gonzalez C."/>
            <person name="Grossetete S."/>
            <person name="Guldener U."/>
            <person name="Henrissat B."/>
            <person name="Howlett B.J."/>
            <person name="Kodira C."/>
            <person name="Kretschmer M."/>
            <person name="Lappartient A."/>
            <person name="Leroch M."/>
            <person name="Levis C."/>
            <person name="Mauceli E."/>
            <person name="Neuveglise C."/>
            <person name="Oeser B."/>
            <person name="Pearson M."/>
            <person name="Poulain J."/>
            <person name="Poussereau N."/>
            <person name="Quesneville H."/>
            <person name="Rascle C."/>
            <person name="Schumacher J."/>
            <person name="Segurens B."/>
            <person name="Sexton A."/>
            <person name="Silva E."/>
            <person name="Sirven C."/>
            <person name="Soanes D.M."/>
            <person name="Talbot N.J."/>
            <person name="Templeton M."/>
            <person name="Yandava C."/>
            <person name="Yarden O."/>
            <person name="Zeng Q."/>
            <person name="Rollins J.A."/>
            <person name="Lebrun M.H."/>
            <person name="Dickman M."/>
        </authorList>
    </citation>
    <scope>NUCLEOTIDE SEQUENCE [LARGE SCALE GENOMIC DNA]</scope>
    <source>
        <strain evidence="2">T4</strain>
    </source>
</reference>
<dbReference type="Proteomes" id="UP000008177">
    <property type="component" value="Unplaced contigs"/>
</dbReference>
<dbReference type="HOGENOM" id="CLU_3384685_0_0_1"/>
<gene>
    <name evidence="1" type="ORF">BofuT4_uP132680.1</name>
</gene>
<evidence type="ECO:0000313" key="2">
    <source>
        <dbReference type="Proteomes" id="UP000008177"/>
    </source>
</evidence>
<proteinExistence type="predicted"/>
<name>G2YQ16_BOTF4</name>
<evidence type="ECO:0000313" key="1">
    <source>
        <dbReference type="EMBL" id="CCD53714.1"/>
    </source>
</evidence>
<dbReference type="EMBL" id="FQ790348">
    <property type="protein sequence ID" value="CCD53714.1"/>
    <property type="molecule type" value="Genomic_DNA"/>
</dbReference>
<dbReference type="InParanoid" id="G2YQ16"/>
<accession>G2YQ16</accession>
<dbReference type="AlphaFoldDB" id="G2YQ16"/>
<sequence length="33" mass="3656">MAVHPPAGPPAFVKYSTVPTQWDATGVRFSRRQ</sequence>
<organism evidence="1 2">
    <name type="scientific">Botryotinia fuckeliana (strain T4)</name>
    <name type="common">Noble rot fungus</name>
    <name type="synonym">Botrytis cinerea</name>
    <dbReference type="NCBI Taxonomy" id="999810"/>
    <lineage>
        <taxon>Eukaryota</taxon>
        <taxon>Fungi</taxon>
        <taxon>Dikarya</taxon>
        <taxon>Ascomycota</taxon>
        <taxon>Pezizomycotina</taxon>
        <taxon>Leotiomycetes</taxon>
        <taxon>Helotiales</taxon>
        <taxon>Sclerotiniaceae</taxon>
        <taxon>Botrytis</taxon>
    </lineage>
</organism>
<protein>
    <submittedName>
        <fullName evidence="1">Uncharacterized protein</fullName>
    </submittedName>
</protein>